<dbReference type="Pfam" id="PF17951">
    <property type="entry name" value="FAS_meander"/>
    <property type="match status" value="1"/>
</dbReference>
<dbReference type="PRINTS" id="PR01483">
    <property type="entry name" value="FASYNTHASE"/>
</dbReference>
<dbReference type="InterPro" id="IPR016452">
    <property type="entry name" value="Fas1/AflB-like"/>
</dbReference>
<evidence type="ECO:0000256" key="11">
    <source>
        <dbReference type="ARBA" id="ARBA00048237"/>
    </source>
</evidence>
<dbReference type="CDD" id="cd03447">
    <property type="entry name" value="FAS_MaoC"/>
    <property type="match status" value="1"/>
</dbReference>
<dbReference type="SUPFAM" id="SSF51412">
    <property type="entry name" value="Inosine monophosphate dehydrogenase (IMPDH)"/>
    <property type="match status" value="1"/>
</dbReference>
<dbReference type="InterPro" id="IPR050830">
    <property type="entry name" value="Fungal_FAS"/>
</dbReference>
<dbReference type="GO" id="GO:0005835">
    <property type="term" value="C:fatty acid synthase complex"/>
    <property type="evidence" value="ECO:0007669"/>
    <property type="project" value="UniProtKB-UniRule"/>
</dbReference>
<dbReference type="eggNOG" id="ENOG502QQJX">
    <property type="taxonomic scope" value="Eukaryota"/>
</dbReference>
<comment type="catalytic activity">
    <reaction evidence="1">
        <text>a (3R)-hydroxyacyl-[ACP] = a (2E)-enoyl-[ACP] + H2O</text>
        <dbReference type="Rhea" id="RHEA:13097"/>
        <dbReference type="Rhea" id="RHEA-COMP:9925"/>
        <dbReference type="Rhea" id="RHEA-COMP:9945"/>
        <dbReference type="ChEBI" id="CHEBI:15377"/>
        <dbReference type="ChEBI" id="CHEBI:78784"/>
        <dbReference type="ChEBI" id="CHEBI:78827"/>
        <dbReference type="EC" id="4.2.1.59"/>
    </reaction>
</comment>
<dbReference type="Pfam" id="PF00698">
    <property type="entry name" value="Acyl_transf_1"/>
    <property type="match status" value="1"/>
</dbReference>
<comment type="catalytic activity">
    <reaction evidence="11">
        <text>acetyl-CoA + n malonyl-CoA + 2n NADPH + 4n H(+) = a long-chain-acyl-CoA + n CoA + n CO2 + 2n NADP(+).</text>
        <dbReference type="EC" id="2.3.1.86"/>
    </reaction>
</comment>
<dbReference type="Pfam" id="PF17828">
    <property type="entry name" value="FAS_N"/>
    <property type="match status" value="1"/>
</dbReference>
<dbReference type="GO" id="GO:0006633">
    <property type="term" value="P:fatty acid biosynthetic process"/>
    <property type="evidence" value="ECO:0007669"/>
    <property type="project" value="InterPro"/>
</dbReference>
<evidence type="ECO:0000256" key="16">
    <source>
        <dbReference type="PIRNR" id="PIRNR005562"/>
    </source>
</evidence>
<proteinExistence type="inferred from homology"/>
<organism evidence="19 20">
    <name type="scientific">Talaromyces stipitatus (strain ATCC 10500 / CBS 375.48 / QM 6759 / NRRL 1006)</name>
    <name type="common">Penicillium stipitatum</name>
    <dbReference type="NCBI Taxonomy" id="441959"/>
    <lineage>
        <taxon>Eukaryota</taxon>
        <taxon>Fungi</taxon>
        <taxon>Dikarya</taxon>
        <taxon>Ascomycota</taxon>
        <taxon>Pezizomycotina</taxon>
        <taxon>Eurotiomycetes</taxon>
        <taxon>Eurotiomycetidae</taxon>
        <taxon>Eurotiales</taxon>
        <taxon>Trichocomaceae</taxon>
        <taxon>Talaromyces</taxon>
        <taxon>Talaromyces sect. Talaromyces</taxon>
    </lineage>
</organism>
<evidence type="ECO:0000256" key="4">
    <source>
        <dbReference type="ARBA" id="ARBA00022801"/>
    </source>
</evidence>
<keyword evidence="9" id="KW-0511">Multifunctional enzyme</keyword>
<dbReference type="Gene3D" id="1.20.1050.120">
    <property type="match status" value="1"/>
</dbReference>
<dbReference type="Gene3D" id="1.20.930.70">
    <property type="match status" value="1"/>
</dbReference>
<dbReference type="GO" id="GO:0016297">
    <property type="term" value="F:fatty acyl-[ACP] hydrolase activity"/>
    <property type="evidence" value="ECO:0007669"/>
    <property type="project" value="UniProtKB-EC"/>
</dbReference>
<keyword evidence="6 16" id="KW-0560">Oxidoreductase</keyword>
<evidence type="ECO:0000313" key="19">
    <source>
        <dbReference type="EMBL" id="EED20872.1"/>
    </source>
</evidence>
<name>B8LZU0_TALSN</name>
<dbReference type="Gene3D" id="6.10.60.10">
    <property type="match status" value="1"/>
</dbReference>
<keyword evidence="4 16" id="KW-0378">Hydrolase</keyword>
<dbReference type="FunFam" id="3.30.70.3330:FF:000001">
    <property type="entry name" value="Fatty acid synthase subunit beta dehydratase"/>
    <property type="match status" value="1"/>
</dbReference>
<dbReference type="PIRSF" id="PIRSF005562">
    <property type="entry name" value="FAS_yeast_beta"/>
    <property type="match status" value="1"/>
</dbReference>
<evidence type="ECO:0000256" key="13">
    <source>
        <dbReference type="ARBA" id="ARBA00048536"/>
    </source>
</evidence>
<dbReference type="SUPFAM" id="SSF54637">
    <property type="entry name" value="Thioesterase/thiol ester dehydrase-isomerase"/>
    <property type="match status" value="2"/>
</dbReference>
<dbReference type="Gene3D" id="3.30.70.3330">
    <property type="match status" value="1"/>
</dbReference>
<evidence type="ECO:0000256" key="12">
    <source>
        <dbReference type="ARBA" id="ARBA00048462"/>
    </source>
</evidence>
<dbReference type="Pfam" id="PF13452">
    <property type="entry name" value="FAS1_DH_region"/>
    <property type="match status" value="1"/>
</dbReference>
<dbReference type="GO" id="GO:0004321">
    <property type="term" value="F:fatty-acyl-CoA synthase activity"/>
    <property type="evidence" value="ECO:0007669"/>
    <property type="project" value="UniProtKB-EC"/>
</dbReference>
<dbReference type="PANTHER" id="PTHR10982:SF21">
    <property type="entry name" value="FATTY ACID SYNTHASE SUBUNIT BETA"/>
    <property type="match status" value="1"/>
</dbReference>
<dbReference type="InterPro" id="IPR016035">
    <property type="entry name" value="Acyl_Trfase/lysoPLipase"/>
</dbReference>
<dbReference type="Gene3D" id="6.10.140.1400">
    <property type="match status" value="1"/>
</dbReference>
<dbReference type="InterPro" id="IPR001227">
    <property type="entry name" value="Ac_transferase_dom_sf"/>
</dbReference>
<dbReference type="Gene3D" id="6.20.240.10">
    <property type="match status" value="1"/>
</dbReference>
<keyword evidence="19" id="KW-0012">Acyltransferase</keyword>
<dbReference type="GO" id="GO:0004314">
    <property type="term" value="F:[acyl-carrier-protein] S-malonyltransferase activity"/>
    <property type="evidence" value="ECO:0007669"/>
    <property type="project" value="UniProtKB-EC"/>
</dbReference>
<dbReference type="Proteomes" id="UP000001745">
    <property type="component" value="Unassembled WGS sequence"/>
</dbReference>
<dbReference type="VEuPathDB" id="FungiDB:TSTA_081050"/>
<accession>B8LZU0</accession>
<keyword evidence="7 16" id="KW-0520">NAD</keyword>
<evidence type="ECO:0000256" key="5">
    <source>
        <dbReference type="ARBA" id="ARBA00022857"/>
    </source>
</evidence>
<evidence type="ECO:0000256" key="3">
    <source>
        <dbReference type="ARBA" id="ARBA00022679"/>
    </source>
</evidence>
<dbReference type="Gene3D" id="3.40.366.10">
    <property type="entry name" value="Malonyl-Coenzyme A Acyl Carrier Protein, domain 2"/>
    <property type="match status" value="3"/>
</dbReference>
<dbReference type="EC" id="2.3.1.38" evidence="19"/>
<dbReference type="InterPro" id="IPR014043">
    <property type="entry name" value="Acyl_transferase_dom"/>
</dbReference>
<dbReference type="InterPro" id="IPR013785">
    <property type="entry name" value="Aldolase_TIM"/>
</dbReference>
<comment type="catalytic activity">
    <reaction evidence="14">
        <text>a 2,3-saturated acyl-[ACP] + NAD(+) = a (2E)-enoyl-[ACP] + NADH + H(+)</text>
        <dbReference type="Rhea" id="RHEA:10240"/>
        <dbReference type="Rhea" id="RHEA-COMP:9925"/>
        <dbReference type="Rhea" id="RHEA-COMP:9926"/>
        <dbReference type="ChEBI" id="CHEBI:15378"/>
        <dbReference type="ChEBI" id="CHEBI:57540"/>
        <dbReference type="ChEBI" id="CHEBI:57945"/>
        <dbReference type="ChEBI" id="CHEBI:78784"/>
        <dbReference type="ChEBI" id="CHEBI:78785"/>
        <dbReference type="EC" id="1.3.1.9"/>
    </reaction>
</comment>
<evidence type="ECO:0000256" key="7">
    <source>
        <dbReference type="ARBA" id="ARBA00023027"/>
    </source>
</evidence>
<evidence type="ECO:0000256" key="10">
    <source>
        <dbReference type="ARBA" id="ARBA00033756"/>
    </source>
</evidence>
<feature type="domain" description="Malonyl-CoA:ACP transacylase (MAT)" evidence="18">
    <location>
        <begin position="1684"/>
        <end position="2017"/>
    </location>
</feature>
<feature type="active site" description="For malonyltransferase activity" evidence="17">
    <location>
        <position position="1828"/>
    </location>
</feature>
<dbReference type="Gene3D" id="3.20.20.70">
    <property type="entry name" value="Aldolase class I"/>
    <property type="match status" value="1"/>
</dbReference>
<dbReference type="Pfam" id="PF16073">
    <property type="entry name" value="SAT"/>
    <property type="match status" value="1"/>
</dbReference>
<dbReference type="HOGENOM" id="CLU_000114_5_0_1"/>
<dbReference type="STRING" id="441959.B8LZU0"/>
<comment type="similarity">
    <text evidence="2 16">Belongs to the fungal fatty acid synthetase subunit beta family.</text>
</comment>
<dbReference type="GeneID" id="8101410"/>
<dbReference type="GO" id="GO:0019171">
    <property type="term" value="F:(3R)-hydroxyacyl-[acyl-carrier-protein] dehydratase activity"/>
    <property type="evidence" value="ECO:0007669"/>
    <property type="project" value="UniProtKB-EC"/>
</dbReference>
<dbReference type="OMA" id="ITHGMHM"/>
<dbReference type="SMART" id="SM00827">
    <property type="entry name" value="PKS_AT"/>
    <property type="match status" value="1"/>
</dbReference>
<keyword evidence="8" id="KW-0456">Lyase</keyword>
<comment type="catalytic activity">
    <reaction evidence="15">
        <text>holo-[ACP] + acetyl-CoA = acetyl-[ACP] + CoA</text>
        <dbReference type="Rhea" id="RHEA:41788"/>
        <dbReference type="Rhea" id="RHEA-COMP:9621"/>
        <dbReference type="Rhea" id="RHEA-COMP:9685"/>
        <dbReference type="ChEBI" id="CHEBI:57287"/>
        <dbReference type="ChEBI" id="CHEBI:57288"/>
        <dbReference type="ChEBI" id="CHEBI:64479"/>
        <dbReference type="ChEBI" id="CHEBI:78446"/>
        <dbReference type="EC" id="2.3.1.38"/>
    </reaction>
</comment>
<dbReference type="InterPro" id="IPR029069">
    <property type="entry name" value="HotDog_dom_sf"/>
</dbReference>
<dbReference type="Pfam" id="PF08354">
    <property type="entry name" value="Fas1-AflB-like_hel"/>
    <property type="match status" value="1"/>
</dbReference>
<dbReference type="InterPro" id="IPR002539">
    <property type="entry name" value="MaoC-like_dom"/>
</dbReference>
<dbReference type="InterPro" id="IPR040883">
    <property type="entry name" value="FAS_meander"/>
</dbReference>
<feature type="active site" description="For acetyltransferase activity" evidence="17">
    <location>
        <position position="294"/>
    </location>
</feature>
<gene>
    <name evidence="19" type="ORF">TSTA_081050</name>
</gene>
<dbReference type="RefSeq" id="XP_002477835.1">
    <property type="nucleotide sequence ID" value="XM_002477790.1"/>
</dbReference>
<comment type="subunit">
    <text evidence="10">[Alpha(6)beta(6)] hexamers of two multifunctional subunits (alpha and beta).</text>
</comment>
<dbReference type="InterPro" id="IPR032088">
    <property type="entry name" value="SAT"/>
</dbReference>
<dbReference type="InterPro" id="IPR039569">
    <property type="entry name" value="FAS1-like_DH_region"/>
</dbReference>
<evidence type="ECO:0000259" key="18">
    <source>
        <dbReference type="SMART" id="SM00827"/>
    </source>
</evidence>
<keyword evidence="5 16" id="KW-0521">NADP</keyword>
<dbReference type="PANTHER" id="PTHR10982">
    <property type="entry name" value="MALONYL COA-ACYL CARRIER PROTEIN TRANSACYLASE"/>
    <property type="match status" value="1"/>
</dbReference>
<keyword evidence="20" id="KW-1185">Reference proteome</keyword>
<dbReference type="OrthoDB" id="4251012at2759"/>
<comment type="catalytic activity">
    <reaction evidence="12">
        <text>holo-[ACP] + malonyl-CoA = malonyl-[ACP] + CoA</text>
        <dbReference type="Rhea" id="RHEA:41792"/>
        <dbReference type="Rhea" id="RHEA-COMP:9623"/>
        <dbReference type="Rhea" id="RHEA-COMP:9685"/>
        <dbReference type="ChEBI" id="CHEBI:57287"/>
        <dbReference type="ChEBI" id="CHEBI:57384"/>
        <dbReference type="ChEBI" id="CHEBI:64479"/>
        <dbReference type="ChEBI" id="CHEBI:78449"/>
        <dbReference type="EC" id="2.3.1.39"/>
    </reaction>
</comment>
<dbReference type="InterPro" id="IPR013565">
    <property type="entry name" value="Fas1/AflB-like_central"/>
</dbReference>
<comment type="catalytic activity">
    <reaction evidence="13">
        <text>(9Z)-octadecenoyl-[ACP] + H2O = (9Z)-octadecenoate + holo-[ACP] + H(+)</text>
        <dbReference type="Rhea" id="RHEA:15057"/>
        <dbReference type="Rhea" id="RHEA-COMP:9685"/>
        <dbReference type="Rhea" id="RHEA-COMP:9924"/>
        <dbReference type="ChEBI" id="CHEBI:15377"/>
        <dbReference type="ChEBI" id="CHEBI:15378"/>
        <dbReference type="ChEBI" id="CHEBI:30823"/>
        <dbReference type="ChEBI" id="CHEBI:64479"/>
        <dbReference type="ChEBI" id="CHEBI:78783"/>
        <dbReference type="EC" id="3.1.2.14"/>
    </reaction>
</comment>
<dbReference type="PhylomeDB" id="B8LZU0"/>
<sequence>MITKNTPASSASSEFAVLTPDIAASLPVSSDKATLVARWDNLETHIELPASTLSFANRLWEDCATSLRSLGSQSDISTNEEIVTEFLDFCMMRALEHGYGDDSRDALLIVESLLDSLEQDYLDGNEIHAALQSIDIPLKRKLSIVRTYFNAQRMLDRSPESLPSNLLQAASKGSARIYALFGGQGNDEKYFDDLREMHSTYPAFLKIFIDSAARLLECLSAEPEFKIHFPKDFKLLQWLQNSDSEPDAEYLLSAPISMPLIGLLQICHVVVACRAMGLKPRELCSHLSGVTGHSQGIVVALIFAVSDTWEDFYRHSQDALRILFYIACRCHEWYPPQFLPEAVRQDAQDNGEGTPSPMLRVRNLRRETLQKSIDQVNKHLPESAQISISLINSPMNMVVTGPPLSLHGLNLHLRTMKATKSNSAARIPASQRKPNLESRFLFVTAPFHGSCLKDVSALVLQDLKGLKISASQLHIPIFGTTDGQDMRKFQEKNIIPDIVRMVVEEPVHWEKATTFPGATHLIDFGPGGSAGLGTVTVHNKGGLGVRLVLGTSMKDSEEYGNKAEFFNRDPGCPVQYATSWAEEYKPRLITDPTNKVQIRTKFTEIFGLPPVMVAGMTPTTVAPDFVSSVMNAGYHIELAGGGYYNANDLENAITNVAQSVIPGRGITCNIIYANPNSVRWQIPLLKDLRSKGLPVDGISIGAGIPSIDVANEYIRTLGIKHISFKPGSVESIQQVIDIARENKTFPIVLQWTGGRGGGHHSYEDFHDPILQMYGRIRACKNIILVAGSGFGGAEDTLPYLTGEWAQLFNASSPMPFDGILMGSRVMIAKEAHTSIEAKMLIADTPGVEDSDWEQTYQRPTGGVLTVRSEMGEPIHKIATRGVQLWATMDRTVFSISDKALRVAYLKENKNQIIDSLNNHFQKVWFGKNHLGKACDLNEMTLSQVILRIVELTFVRHESRWIHPSYQKLTLDLLQWIEDILSTPEDALNMRFWRSMAQIEKPTLAIEQFLARNPKVSSYLMDTPCIQTFLHLCRRPGQKPVPFIPILDEDFEFWFKKDSLWQSEDVQAVPGQDVGRICILHGPVAAKHSTIPNEPVKHILDNIYHQWVSALVNKGHDITSTQIPLPGTENVAQLAATGISSNETYDPAMYIEKPECLDDWMNALGGAKGSWRHAIFTQKTIVQDHNICENPLRRIFAPRTGMQVEAHSYTCRGQCVVRLLETTADGMSQALTAEVRAVDQGLITVTLFENRTVNAIPARLELLFSYHPEITFAPIPEILPGKIDRIKGFYCQLWFGQPSGSFDNLRRDDEFQGGIMVIRRYNIKEFSHCINYKLYAPMDYAIVVSWKSVMKPLLTKGINGDLLKLVHLSNQFRLLEDSDPIHEGDVLSSSAHVRSVLNEDSGKVVEVVSRIRRDGDSNDIMEVVSRFMYRGSYHDYENTFQRSKEPKFQVSLTSAAGIAILRSKKWFISNNPELDLQGLTLTFDLETHAEYHDKHVFKSLRCSGPVYGRTTAGRILNIGHVDYRAGSSFSNPVIDYLNRHGTTIDQPVIFEKPIILGNGEIRFKLPPSNEEYARVSGDFNPIHVSTTFAEYANLPGTITHGMHMSARVRNILETLTAAGSPKRVRTYKCSFVGMVLPDDNVEVVYQHVGMIRGRMLIRAEASRVGTSERLIIAEAEVEQPNTSFLFTGQGSQEKGMGMDLYTSSPAARRVWDRADKHFFDNFGFRITDIVRDDPKELTIHFGGVRGRAIRDNYIALECEMIHPDGRVTSEKMFKDINAASRSYTFRSALGLLSSTQFTQPALTLMEKAIIDDMKEKGLVADNCSFAGHSLGEYSALAAIAEIMPVESLISVVFHRGLTMQMAVERDALGRSNFSMCAVDPSRLSKTFDEERLGYLVSLISSETGWLLEIVNYNVSNSQYVCAGDLRALDCLSEVIGVFKAQDEAFQDILSGRSPLDEIRACMLRTIRKCANEVKGKPQPILLQRGVATVPLRGIDVPFHSSFLAPGISTFRDCLHRHIDKYSLDIDRLVGKYIPNLTAIPFEVSEEYFHEVYRRTKSPVIGNILAKVSVYPFTFNDRVLTMWKLQWNDYANMDVVH</sequence>
<evidence type="ECO:0000256" key="2">
    <source>
        <dbReference type="ARBA" id="ARBA00010009"/>
    </source>
</evidence>
<dbReference type="Pfam" id="PF01575">
    <property type="entry name" value="MaoC_dehydratas"/>
    <property type="match status" value="1"/>
</dbReference>
<evidence type="ECO:0000256" key="9">
    <source>
        <dbReference type="ARBA" id="ARBA00023268"/>
    </source>
</evidence>
<dbReference type="SUPFAM" id="SSF52151">
    <property type="entry name" value="FabD/lysophospholipase-like"/>
    <property type="match status" value="2"/>
</dbReference>
<evidence type="ECO:0000256" key="6">
    <source>
        <dbReference type="ARBA" id="ARBA00023002"/>
    </source>
</evidence>
<dbReference type="EMBL" id="EQ962653">
    <property type="protein sequence ID" value="EED20872.1"/>
    <property type="molecule type" value="Genomic_DNA"/>
</dbReference>
<keyword evidence="3 16" id="KW-0808">Transferase</keyword>
<evidence type="ECO:0000256" key="15">
    <source>
        <dbReference type="ARBA" id="ARBA00048835"/>
    </source>
</evidence>
<dbReference type="InterPro" id="IPR041099">
    <property type="entry name" value="FAS1_N"/>
</dbReference>
<dbReference type="FunFam" id="3.20.20.70:FF:000078">
    <property type="entry name" value="Fatty acid synthase beta subunit dehydratase"/>
    <property type="match status" value="1"/>
</dbReference>
<dbReference type="GO" id="GO:0004318">
    <property type="term" value="F:enoyl-[acyl-carrier-protein] reductase (NADH) activity"/>
    <property type="evidence" value="ECO:0007669"/>
    <property type="project" value="UniProtKB-UniRule"/>
</dbReference>
<reference evidence="20" key="1">
    <citation type="journal article" date="2015" name="Genome Announc.">
        <title>Genome sequence of the AIDS-associated pathogen Penicillium marneffei (ATCC18224) and its near taxonomic relative Talaromyces stipitatus (ATCC10500).</title>
        <authorList>
            <person name="Nierman W.C."/>
            <person name="Fedorova-Abrams N.D."/>
            <person name="Andrianopoulos A."/>
        </authorList>
    </citation>
    <scope>NUCLEOTIDE SEQUENCE [LARGE SCALE GENOMIC DNA]</scope>
    <source>
        <strain evidence="20">ATCC 10500 / CBS 375.48 / QM 6759 / NRRL 1006</strain>
    </source>
</reference>
<dbReference type="InParanoid" id="B8LZU0"/>
<dbReference type="Gene3D" id="3.10.129.10">
    <property type="entry name" value="Hotdog Thioesterase"/>
    <property type="match status" value="1"/>
</dbReference>
<evidence type="ECO:0000256" key="14">
    <source>
        <dbReference type="ARBA" id="ARBA00048572"/>
    </source>
</evidence>
<dbReference type="InterPro" id="IPR003965">
    <property type="entry name" value="Fatty_acid_synthase"/>
</dbReference>
<evidence type="ECO:0000256" key="1">
    <source>
        <dbReference type="ARBA" id="ARBA00001055"/>
    </source>
</evidence>
<dbReference type="GO" id="GO:0004312">
    <property type="term" value="F:fatty acid synthase activity"/>
    <property type="evidence" value="ECO:0007669"/>
    <property type="project" value="InterPro"/>
</dbReference>
<evidence type="ECO:0000256" key="8">
    <source>
        <dbReference type="ARBA" id="ARBA00023239"/>
    </source>
</evidence>
<dbReference type="Gene3D" id="3.30.1120.100">
    <property type="match status" value="1"/>
</dbReference>
<protein>
    <submittedName>
        <fullName evidence="19">Malonyl CoA-acyl carrier protein transacylase, putative</fullName>
        <ecNumber evidence="19">2.3.1.38</ecNumber>
    </submittedName>
</protein>
<dbReference type="GO" id="GO:0004313">
    <property type="term" value="F:[acyl-carrier-protein] S-acetyltransferase activity"/>
    <property type="evidence" value="ECO:0007669"/>
    <property type="project" value="UniProtKB-EC"/>
</dbReference>
<evidence type="ECO:0000313" key="20">
    <source>
        <dbReference type="Proteomes" id="UP000001745"/>
    </source>
</evidence>
<dbReference type="Pfam" id="PF22235">
    <property type="entry name" value="FAS1_thioest_ins"/>
    <property type="match status" value="1"/>
</dbReference>
<evidence type="ECO:0000256" key="17">
    <source>
        <dbReference type="PIRSR" id="PIRSR005562-1"/>
    </source>
</evidence>